<sequence>MTPVSAASLGAEAFRSAIPDRSSAVNSLATSSSKANASITGSSTVGSTSIDSHRAQQSKSQTSSQVNSQATLQTKAQVVPQEASKVASQLATASEALKSDQVASAVTNTSRNANFGSTRADVVNLNTGAANIGALVQLTSRVSQSLPSGGNREAVQSLAGPQPFESKQTRFVSSADELFQSSSQQAIQANNSGVEDKSLAQTRTIFSDANAANFKDASSDDNLNGFSEQAGTQANRQAQDGNSQGAEQLDNEQAKQTQEELEQQELQRQQAAQDTEKQKLERELAKQEAKEAQIIKELSTRDTEVRQHEQAHASVGGSYAGQPSYQYEQGPDGKRYAVEGEVQIDVSEIPNDPQATIIKMQKVYAAAMAPVQPSSTDIRVAAEALDKMNEAKQLLAEQRQQQLAENDNSERINELGQIYQNADNAQQSQLDPYKIDDEAKQTQDPVLPNLGSRIGNSVEPINPANNAPTATLAYQSVAEFQ</sequence>
<organism evidence="3 4">
    <name type="scientific">Shewanella maritima</name>
    <dbReference type="NCBI Taxonomy" id="2520507"/>
    <lineage>
        <taxon>Bacteria</taxon>
        <taxon>Pseudomonadati</taxon>
        <taxon>Pseudomonadota</taxon>
        <taxon>Gammaproteobacteria</taxon>
        <taxon>Alteromonadales</taxon>
        <taxon>Shewanellaceae</taxon>
        <taxon>Shewanella</taxon>
    </lineage>
</organism>
<protein>
    <recommendedName>
        <fullName evidence="5">Catalase</fullName>
    </recommendedName>
</protein>
<feature type="compositionally biased region" description="Basic and acidic residues" evidence="2">
    <location>
        <begin position="274"/>
        <end position="311"/>
    </location>
</feature>
<proteinExistence type="predicted"/>
<feature type="compositionally biased region" description="Low complexity" evidence="2">
    <location>
        <begin position="264"/>
        <end position="273"/>
    </location>
</feature>
<reference evidence="3 4" key="1">
    <citation type="submission" date="2019-02" db="EMBL/GenBank/DDBJ databases">
        <title>Shewanella sp. D4-2 isolated from Dokdo Island.</title>
        <authorList>
            <person name="Baek K."/>
        </authorList>
    </citation>
    <scope>NUCLEOTIDE SEQUENCE [LARGE SCALE GENOMIC DNA]</scope>
    <source>
        <strain evidence="3 4">D4-2</strain>
    </source>
</reference>
<evidence type="ECO:0000256" key="2">
    <source>
        <dbReference type="SAM" id="MobiDB-lite"/>
    </source>
</evidence>
<accession>A0A411PML3</accession>
<evidence type="ECO:0000313" key="4">
    <source>
        <dbReference type="Proteomes" id="UP000291106"/>
    </source>
</evidence>
<keyword evidence="4" id="KW-1185">Reference proteome</keyword>
<dbReference type="Proteomes" id="UP000291106">
    <property type="component" value="Chromosome"/>
</dbReference>
<dbReference type="AlphaFoldDB" id="A0A411PML3"/>
<feature type="coiled-coil region" evidence="1">
    <location>
        <begin position="378"/>
        <end position="405"/>
    </location>
</feature>
<feature type="compositionally biased region" description="Polar residues" evidence="2">
    <location>
        <begin position="220"/>
        <end position="246"/>
    </location>
</feature>
<feature type="region of interest" description="Disordered" evidence="2">
    <location>
        <begin position="443"/>
        <end position="467"/>
    </location>
</feature>
<dbReference type="EMBL" id="CP036200">
    <property type="protein sequence ID" value="QBF84718.1"/>
    <property type="molecule type" value="Genomic_DNA"/>
</dbReference>
<dbReference type="RefSeq" id="WP_130603103.1">
    <property type="nucleotide sequence ID" value="NZ_CP036200.1"/>
</dbReference>
<feature type="compositionally biased region" description="Polar residues" evidence="2">
    <location>
        <begin position="55"/>
        <end position="74"/>
    </location>
</feature>
<dbReference type="OrthoDB" id="9812722at2"/>
<evidence type="ECO:0000313" key="3">
    <source>
        <dbReference type="EMBL" id="QBF84718.1"/>
    </source>
</evidence>
<evidence type="ECO:0008006" key="5">
    <source>
        <dbReference type="Google" id="ProtNLM"/>
    </source>
</evidence>
<dbReference type="KEGG" id="smai:EXU30_20120"/>
<feature type="region of interest" description="Disordered" evidence="2">
    <location>
        <begin position="20"/>
        <end position="74"/>
    </location>
</feature>
<name>A0A411PML3_9GAMM</name>
<feature type="region of interest" description="Disordered" evidence="2">
    <location>
        <begin position="144"/>
        <end position="163"/>
    </location>
</feature>
<keyword evidence="1" id="KW-0175">Coiled coil</keyword>
<feature type="compositionally biased region" description="Low complexity" evidence="2">
    <location>
        <begin position="22"/>
        <end position="50"/>
    </location>
</feature>
<gene>
    <name evidence="3" type="ORF">EXU30_20120</name>
</gene>
<feature type="region of interest" description="Disordered" evidence="2">
    <location>
        <begin position="214"/>
        <end position="332"/>
    </location>
</feature>
<evidence type="ECO:0000256" key="1">
    <source>
        <dbReference type="SAM" id="Coils"/>
    </source>
</evidence>
<dbReference type="InterPro" id="IPR021973">
    <property type="entry name" value="SprA-related"/>
</dbReference>
<dbReference type="Pfam" id="PF12118">
    <property type="entry name" value="SprA-related"/>
    <property type="match status" value="1"/>
</dbReference>